<evidence type="ECO:0000256" key="1">
    <source>
        <dbReference type="SAM" id="Phobius"/>
    </source>
</evidence>
<feature type="transmembrane region" description="Helical" evidence="1">
    <location>
        <begin position="90"/>
        <end position="109"/>
    </location>
</feature>
<gene>
    <name evidence="2" type="ORF">NB640_01110</name>
</gene>
<keyword evidence="3" id="KW-1185">Reference proteome</keyword>
<sequence length="173" mass="20175">MTHTRPTDEYNLWDHYLLALRSGGNFTGRSNRREYWGYLFFYTLFFLAWSVLCRTIGGVYQDTMIAFYQLLFFIPATALLFRRLHDTGRSGWYLLPLWLLVAVAILLQAKVYTPYDSMTVALYLFGVFSAIGSLCLFIIAGFFRSDPGLNEYGPDPWRSRHIAKSRRMHTVEI</sequence>
<dbReference type="Proteomes" id="UP001156215">
    <property type="component" value="Chromosome"/>
</dbReference>
<evidence type="ECO:0000313" key="3">
    <source>
        <dbReference type="Proteomes" id="UP001156215"/>
    </source>
</evidence>
<dbReference type="AlphaFoldDB" id="A0A9E9LW34"/>
<keyword evidence="1" id="KW-0812">Transmembrane</keyword>
<reference evidence="2" key="1">
    <citation type="journal article" date="2022" name="Front. Microbiol.">
        <title>New perspectives on an old grouping: The genomic and phenotypic variability of Oxalobacter formigenes and the implications for calcium oxalate stone prevention.</title>
        <authorList>
            <person name="Chmiel J.A."/>
            <person name="Carr C."/>
            <person name="Stuivenberg G.A."/>
            <person name="Venema R."/>
            <person name="Chanyi R.M."/>
            <person name="Al K.F."/>
            <person name="Giguere D."/>
            <person name="Say H."/>
            <person name="Akouris P.P."/>
            <person name="Dominguez Romero S.A."/>
            <person name="Kwong A."/>
            <person name="Tai V."/>
            <person name="Koval S.F."/>
            <person name="Razvi H."/>
            <person name="Bjazevic J."/>
            <person name="Burton J.P."/>
        </authorList>
    </citation>
    <scope>NUCLEOTIDE SEQUENCE</scope>
    <source>
        <strain evidence="2">WoOx3</strain>
    </source>
</reference>
<name>A0A9E9LW34_9BURK</name>
<evidence type="ECO:0000313" key="2">
    <source>
        <dbReference type="EMBL" id="WAW10296.1"/>
    </source>
</evidence>
<proteinExistence type="predicted"/>
<dbReference type="RefSeq" id="WP_269309306.1">
    <property type="nucleotide sequence ID" value="NZ_CP098242.1"/>
</dbReference>
<dbReference type="Pfam" id="PF05656">
    <property type="entry name" value="DUF805"/>
    <property type="match status" value="1"/>
</dbReference>
<dbReference type="PANTHER" id="PTHR34980">
    <property type="entry name" value="INNER MEMBRANE PROTEIN-RELATED-RELATED"/>
    <property type="match status" value="1"/>
</dbReference>
<protein>
    <submittedName>
        <fullName evidence="2">DUF805 domain-containing protein</fullName>
    </submittedName>
</protein>
<keyword evidence="1" id="KW-1133">Transmembrane helix</keyword>
<feature type="transmembrane region" description="Helical" evidence="1">
    <location>
        <begin position="65"/>
        <end position="84"/>
    </location>
</feature>
<dbReference type="EMBL" id="CP098242">
    <property type="protein sequence ID" value="WAW10296.1"/>
    <property type="molecule type" value="Genomic_DNA"/>
</dbReference>
<dbReference type="KEGG" id="ovb:NB640_01110"/>
<feature type="transmembrane region" description="Helical" evidence="1">
    <location>
        <begin position="35"/>
        <end position="53"/>
    </location>
</feature>
<keyword evidence="1" id="KW-0472">Membrane</keyword>
<accession>A0A9E9LW34</accession>
<dbReference type="PANTHER" id="PTHR34980:SF2">
    <property type="entry name" value="INNER MEMBRANE PROTEIN YHAH-RELATED"/>
    <property type="match status" value="1"/>
</dbReference>
<organism evidence="2 3">
    <name type="scientific">Oxalobacter vibrioformis</name>
    <dbReference type="NCBI Taxonomy" id="933080"/>
    <lineage>
        <taxon>Bacteria</taxon>
        <taxon>Pseudomonadati</taxon>
        <taxon>Pseudomonadota</taxon>
        <taxon>Betaproteobacteria</taxon>
        <taxon>Burkholderiales</taxon>
        <taxon>Oxalobacteraceae</taxon>
        <taxon>Oxalobacter</taxon>
    </lineage>
</organism>
<feature type="transmembrane region" description="Helical" evidence="1">
    <location>
        <begin position="121"/>
        <end position="143"/>
    </location>
</feature>
<dbReference type="InterPro" id="IPR008523">
    <property type="entry name" value="DUF805"/>
</dbReference>
<dbReference type="GO" id="GO:0005886">
    <property type="term" value="C:plasma membrane"/>
    <property type="evidence" value="ECO:0007669"/>
    <property type="project" value="TreeGrafter"/>
</dbReference>